<dbReference type="InterPro" id="IPR006190">
    <property type="entry name" value="SAF_AFP_Neu5Ac"/>
</dbReference>
<feature type="domain" description="AFP-like" evidence="1">
    <location>
        <begin position="29"/>
        <end position="85"/>
    </location>
</feature>
<comment type="caution">
    <text evidence="2">The sequence shown here is derived from an EMBL/GenBank/DDBJ whole genome shotgun (WGS) entry which is preliminary data.</text>
</comment>
<evidence type="ECO:0000313" key="2">
    <source>
        <dbReference type="EMBL" id="KAB3539660.1"/>
    </source>
</evidence>
<gene>
    <name evidence="2" type="ORF">F8154_00465</name>
</gene>
<dbReference type="Proteomes" id="UP000432715">
    <property type="component" value="Unassembled WGS sequence"/>
</dbReference>
<evidence type="ECO:0000313" key="3">
    <source>
        <dbReference type="Proteomes" id="UP000432715"/>
    </source>
</evidence>
<dbReference type="EMBL" id="WBZC01000002">
    <property type="protein sequence ID" value="KAB3539660.1"/>
    <property type="molecule type" value="Genomic_DNA"/>
</dbReference>
<accession>A0A6I0FA19</accession>
<dbReference type="AlphaFoldDB" id="A0A6I0FA19"/>
<keyword evidence="3" id="KW-1185">Reference proteome</keyword>
<organism evidence="2 3">
    <name type="scientific">Alkaliphilus pronyensis</name>
    <dbReference type="NCBI Taxonomy" id="1482732"/>
    <lineage>
        <taxon>Bacteria</taxon>
        <taxon>Bacillati</taxon>
        <taxon>Bacillota</taxon>
        <taxon>Clostridia</taxon>
        <taxon>Peptostreptococcales</taxon>
        <taxon>Natronincolaceae</taxon>
        <taxon>Alkaliphilus</taxon>
    </lineage>
</organism>
<dbReference type="InterPro" id="IPR057736">
    <property type="entry name" value="SAF_PseI/NeuA/NeuB"/>
</dbReference>
<dbReference type="Pfam" id="PF08666">
    <property type="entry name" value="SAF"/>
    <property type="match status" value="1"/>
</dbReference>
<evidence type="ECO:0000259" key="1">
    <source>
        <dbReference type="PROSITE" id="PS50844"/>
    </source>
</evidence>
<dbReference type="InterPro" id="IPR013974">
    <property type="entry name" value="SAF"/>
</dbReference>
<dbReference type="PROSITE" id="PS50844">
    <property type="entry name" value="AFP_LIKE"/>
    <property type="match status" value="1"/>
</dbReference>
<dbReference type="Gene3D" id="3.90.1210.10">
    <property type="entry name" value="Antifreeze-like/N-acetylneuraminic acid synthase C-terminal domain"/>
    <property type="match status" value="1"/>
</dbReference>
<reference evidence="2 3" key="1">
    <citation type="submission" date="2019-10" db="EMBL/GenBank/DDBJ databases">
        <title>Alkaliphilus serpentinus sp. nov. and Alkaliphilus pronyensis sp. nov., two novel anaerobic alkaliphilic species isolated from the serpentinized-hosted hydrothermal field of the Prony Bay (New Caledonia).</title>
        <authorList>
            <person name="Postec A."/>
        </authorList>
    </citation>
    <scope>NUCLEOTIDE SEQUENCE [LARGE SCALE GENOMIC DNA]</scope>
    <source>
        <strain evidence="2 3">LacV</strain>
    </source>
</reference>
<dbReference type="OrthoDB" id="9814210at2"/>
<dbReference type="InterPro" id="IPR036732">
    <property type="entry name" value="AFP_Neu5c_C_sf"/>
</dbReference>
<name>A0A6I0FA19_9FIRM</name>
<dbReference type="SUPFAM" id="SSF51269">
    <property type="entry name" value="AFP III-like domain"/>
    <property type="match status" value="1"/>
</dbReference>
<proteinExistence type="predicted"/>
<dbReference type="CDD" id="cd11615">
    <property type="entry name" value="SAF_NeuB_like"/>
    <property type="match status" value="1"/>
</dbReference>
<sequence>MCSGWKSSKDCKGRCKVDTIINTRHRGTEVLCPFVLKAGEVFTEENVRSIRPGIGLAPKYIKNVLGRAVKQELSKGTPVIWEHID</sequence>
<protein>
    <recommendedName>
        <fullName evidence="1">AFP-like domain-containing protein</fullName>
    </recommendedName>
</protein>